<name>A0ABT3JDI1_9SPHN</name>
<dbReference type="PANTHER" id="PTHR40590:SF1">
    <property type="entry name" value="CYTOPLASMIC PROTEIN"/>
    <property type="match status" value="1"/>
</dbReference>
<evidence type="ECO:0000313" key="2">
    <source>
        <dbReference type="EMBL" id="MCW3797145.1"/>
    </source>
</evidence>
<keyword evidence="1" id="KW-0732">Signal</keyword>
<dbReference type="InterPro" id="IPR047111">
    <property type="entry name" value="YbaP-like"/>
</dbReference>
<keyword evidence="3" id="KW-1185">Reference proteome</keyword>
<protein>
    <submittedName>
        <fullName evidence="2">TraB/GumN family protein</fullName>
    </submittedName>
</protein>
<reference evidence="2 3" key="1">
    <citation type="submission" date="2022-10" db="EMBL/GenBank/DDBJ databases">
        <title>Sphingomonas sp.</title>
        <authorList>
            <person name="Jin C."/>
        </authorList>
    </citation>
    <scope>NUCLEOTIDE SEQUENCE [LARGE SCALE GENOMIC DNA]</scope>
    <source>
        <strain evidence="2 3">BN140010</strain>
    </source>
</reference>
<dbReference type="PANTHER" id="PTHR40590">
    <property type="entry name" value="CYTOPLASMIC PROTEIN-RELATED"/>
    <property type="match status" value="1"/>
</dbReference>
<dbReference type="CDD" id="cd14789">
    <property type="entry name" value="Tiki"/>
    <property type="match status" value="1"/>
</dbReference>
<dbReference type="Proteomes" id="UP001526246">
    <property type="component" value="Unassembled WGS sequence"/>
</dbReference>
<feature type="chain" id="PRO_5045131761" evidence="1">
    <location>
        <begin position="37"/>
        <end position="288"/>
    </location>
</feature>
<accession>A0ABT3JDI1</accession>
<proteinExistence type="predicted"/>
<dbReference type="InterPro" id="IPR002816">
    <property type="entry name" value="TraB/PrgY/GumN_fam"/>
</dbReference>
<feature type="signal peptide" evidence="1">
    <location>
        <begin position="1"/>
        <end position="36"/>
    </location>
</feature>
<organism evidence="2 3">
    <name type="scientific">Sphingomonas arvum</name>
    <dbReference type="NCBI Taxonomy" id="2992113"/>
    <lineage>
        <taxon>Bacteria</taxon>
        <taxon>Pseudomonadati</taxon>
        <taxon>Pseudomonadota</taxon>
        <taxon>Alphaproteobacteria</taxon>
        <taxon>Sphingomonadales</taxon>
        <taxon>Sphingomonadaceae</taxon>
        <taxon>Sphingomonas</taxon>
    </lineage>
</organism>
<sequence>MAMGLWSLRRDRVRRTGKFGLAASLAASLAVAPVGATSAPTLPLSAAAAPARPALWVVGDGDTLIYLFGTFHALSRQTPWFGQAVKTAFDRSDELVLETVIPDSPEAIRAALLRFRQTHQPAQPVSTGLTGARVGMTAARSAGLSTADGADSVLQRAANAAGKPVVGLEQFEEQLAMYDRLPGPPPGTSADTQRADPAVTALMRQMLTAWTSGDPRTFEAVVGAMNAQSPRTYRILFRERNANWAHWIRERLKQPGTVFVAVGTGHLVGSDSVQAQLAAAGIRTARIN</sequence>
<comment type="caution">
    <text evidence="2">The sequence shown here is derived from an EMBL/GenBank/DDBJ whole genome shotgun (WGS) entry which is preliminary data.</text>
</comment>
<evidence type="ECO:0000313" key="3">
    <source>
        <dbReference type="Proteomes" id="UP001526246"/>
    </source>
</evidence>
<evidence type="ECO:0000256" key="1">
    <source>
        <dbReference type="SAM" id="SignalP"/>
    </source>
</evidence>
<dbReference type="EMBL" id="JAPDOB010000001">
    <property type="protein sequence ID" value="MCW3797145.1"/>
    <property type="molecule type" value="Genomic_DNA"/>
</dbReference>
<gene>
    <name evidence="2" type="ORF">OMW55_04900</name>
</gene>
<dbReference type="Pfam" id="PF01963">
    <property type="entry name" value="TraB_PrgY_gumN"/>
    <property type="match status" value="2"/>
</dbReference>
<dbReference type="RefSeq" id="WP_264881267.1">
    <property type="nucleotide sequence ID" value="NZ_JAPDOB010000001.1"/>
</dbReference>